<dbReference type="PANTHER" id="PTHR21330">
    <property type="entry name" value="E3 SUMO-PROTEIN LIGASE NSE2"/>
    <property type="match status" value="1"/>
</dbReference>
<sequence>MSQMPGTQDVAVHLNPASVTSYFQGMQQRDVSFLENIKTCKEAVLEAAALYVDEHDDEKPTKLRQQLLQLVEAQQQVQAHRTALQVVAAQYAPTLEKSNFEQLVQEAMDEAPRDAHPERDEDVADFDNITGLSGAAAGNDEELDEDEELVVVGVAEKNEKCPYTMKLLIDLQEPVEDHKGFVYEAAAIKDNIRRNHGRIECPVAGASHWIQLSDLKPCRRVLRMQKHRQRHPGAGQQTQTQAPRAAGGRVLDI</sequence>
<dbReference type="InterPro" id="IPR004181">
    <property type="entry name" value="Znf_MIZ"/>
</dbReference>
<evidence type="ECO:0000256" key="6">
    <source>
        <dbReference type="ARBA" id="ARBA00022771"/>
    </source>
</evidence>
<dbReference type="InterPro" id="IPR013083">
    <property type="entry name" value="Znf_RING/FYVE/PHD"/>
</dbReference>
<keyword evidence="5" id="KW-0479">Metal-binding</keyword>
<evidence type="ECO:0000256" key="2">
    <source>
        <dbReference type="ARBA" id="ARBA00004718"/>
    </source>
</evidence>
<dbReference type="Proteomes" id="UP001244341">
    <property type="component" value="Chromosome 7b"/>
</dbReference>
<evidence type="ECO:0000256" key="3">
    <source>
        <dbReference type="ARBA" id="ARBA00008212"/>
    </source>
</evidence>
<dbReference type="PANTHER" id="PTHR21330:SF1">
    <property type="entry name" value="E3 SUMO-PROTEIN LIGASE NSE2"/>
    <property type="match status" value="1"/>
</dbReference>
<gene>
    <name evidence="11" type="ORF">OEZ85_012993</name>
</gene>
<dbReference type="Gene3D" id="3.30.40.10">
    <property type="entry name" value="Zinc/RING finger domain, C3HC4 (zinc finger)"/>
    <property type="match status" value="1"/>
</dbReference>
<keyword evidence="4" id="KW-0808">Transferase</keyword>
<dbReference type="CDD" id="cd16651">
    <property type="entry name" value="SPL-RING_NSE2"/>
    <property type="match status" value="1"/>
</dbReference>
<comment type="pathway">
    <text evidence="2">Protein modification; protein sumoylation.</text>
</comment>
<name>A0ABY8U4L7_TETOB</name>
<feature type="region of interest" description="Disordered" evidence="10">
    <location>
        <begin position="226"/>
        <end position="253"/>
    </location>
</feature>
<evidence type="ECO:0008006" key="13">
    <source>
        <dbReference type="Google" id="ProtNLM"/>
    </source>
</evidence>
<evidence type="ECO:0000256" key="7">
    <source>
        <dbReference type="ARBA" id="ARBA00022786"/>
    </source>
</evidence>
<protein>
    <recommendedName>
        <fullName evidence="13">SP-RING-type domain-containing protein</fullName>
    </recommendedName>
</protein>
<comment type="subcellular location">
    <subcellularLocation>
        <location evidence="1">Nucleus</location>
    </subcellularLocation>
</comment>
<keyword evidence="12" id="KW-1185">Reference proteome</keyword>
<evidence type="ECO:0000256" key="10">
    <source>
        <dbReference type="SAM" id="MobiDB-lite"/>
    </source>
</evidence>
<accession>A0ABY8U4L7</accession>
<evidence type="ECO:0000256" key="9">
    <source>
        <dbReference type="ARBA" id="ARBA00023242"/>
    </source>
</evidence>
<dbReference type="EMBL" id="CP126214">
    <property type="protein sequence ID" value="WIA16290.1"/>
    <property type="molecule type" value="Genomic_DNA"/>
</dbReference>
<evidence type="ECO:0000256" key="5">
    <source>
        <dbReference type="ARBA" id="ARBA00022723"/>
    </source>
</evidence>
<keyword evidence="9" id="KW-0539">Nucleus</keyword>
<keyword evidence="7" id="KW-0833">Ubl conjugation pathway</keyword>
<evidence type="ECO:0000256" key="1">
    <source>
        <dbReference type="ARBA" id="ARBA00004123"/>
    </source>
</evidence>
<evidence type="ECO:0000256" key="8">
    <source>
        <dbReference type="ARBA" id="ARBA00022833"/>
    </source>
</evidence>
<dbReference type="InterPro" id="IPR026846">
    <property type="entry name" value="Nse2(Mms21)"/>
</dbReference>
<reference evidence="11 12" key="1">
    <citation type="submission" date="2023-05" db="EMBL/GenBank/DDBJ databases">
        <title>A 100% complete, gapless, phased diploid assembly of the Scenedesmus obliquus UTEX 3031 genome.</title>
        <authorList>
            <person name="Biondi T.C."/>
            <person name="Hanschen E.R."/>
            <person name="Kwon T."/>
            <person name="Eng W."/>
            <person name="Kruse C.P.S."/>
            <person name="Koehler S.I."/>
            <person name="Kunde Y."/>
            <person name="Gleasner C.D."/>
            <person name="You Mak K.T."/>
            <person name="Polle J."/>
            <person name="Hovde B.T."/>
            <person name="Starkenburg S.R."/>
        </authorList>
    </citation>
    <scope>NUCLEOTIDE SEQUENCE [LARGE SCALE GENOMIC DNA]</scope>
    <source>
        <strain evidence="11 12">DOE0152z</strain>
    </source>
</reference>
<organism evidence="11 12">
    <name type="scientific">Tetradesmus obliquus</name>
    <name type="common">Green alga</name>
    <name type="synonym">Acutodesmus obliquus</name>
    <dbReference type="NCBI Taxonomy" id="3088"/>
    <lineage>
        <taxon>Eukaryota</taxon>
        <taxon>Viridiplantae</taxon>
        <taxon>Chlorophyta</taxon>
        <taxon>core chlorophytes</taxon>
        <taxon>Chlorophyceae</taxon>
        <taxon>CS clade</taxon>
        <taxon>Sphaeropleales</taxon>
        <taxon>Scenedesmaceae</taxon>
        <taxon>Tetradesmus</taxon>
    </lineage>
</organism>
<keyword evidence="8" id="KW-0862">Zinc</keyword>
<keyword evidence="6" id="KW-0863">Zinc-finger</keyword>
<evidence type="ECO:0000256" key="4">
    <source>
        <dbReference type="ARBA" id="ARBA00022679"/>
    </source>
</evidence>
<comment type="similarity">
    <text evidence="3">Belongs to the NSE2 family.</text>
</comment>
<evidence type="ECO:0000313" key="11">
    <source>
        <dbReference type="EMBL" id="WIA16290.1"/>
    </source>
</evidence>
<evidence type="ECO:0000313" key="12">
    <source>
        <dbReference type="Proteomes" id="UP001244341"/>
    </source>
</evidence>
<proteinExistence type="inferred from homology"/>